<dbReference type="InterPro" id="IPR036388">
    <property type="entry name" value="WH-like_DNA-bd_sf"/>
</dbReference>
<keyword evidence="3" id="KW-0238">DNA-binding</keyword>
<dbReference type="OrthoDB" id="7840053at2"/>
<dbReference type="Gene3D" id="3.40.190.290">
    <property type="match status" value="1"/>
</dbReference>
<evidence type="ECO:0000313" key="8">
    <source>
        <dbReference type="Proteomes" id="UP000325797"/>
    </source>
</evidence>
<dbReference type="PROSITE" id="PS50931">
    <property type="entry name" value="HTH_LYSR"/>
    <property type="match status" value="1"/>
</dbReference>
<evidence type="ECO:0000256" key="5">
    <source>
        <dbReference type="ARBA" id="ARBA00023163"/>
    </source>
</evidence>
<sequence>MEFRALRYFVTIAEVGSFSSAARLLHVAQPALSRQIHNLERELGVPLFRRTARGLLLTDSGRQLLGDGRQILEAAEQATARIRQDAKGVREPVSVALTSSASMILTVPLLRTVERDLPSISLSIVESMVGSGSEWLNWVRDRHLDLAVMYDVEKQPELRSETVLVEELRLVGKFGQRRTGSPVPFAALAKYPLVLPSRIFPLRQMIDRAAQQAGVELQVVDESNSTLEVKRMIRRGKVYSILTPCAVWEERRHKELFAARIVEPSLSRRLNIISLAGSVRSPAVRTILDQLKLTMRQLVEAGSWDARLT</sequence>
<dbReference type="SUPFAM" id="SSF46785">
    <property type="entry name" value="Winged helix' DNA-binding domain"/>
    <property type="match status" value="1"/>
</dbReference>
<dbReference type="KEGG" id="hadh:FRZ61_09060"/>
<dbReference type="PRINTS" id="PR00039">
    <property type="entry name" value="HTHLYSR"/>
</dbReference>
<dbReference type="FunFam" id="1.10.10.10:FF:000001">
    <property type="entry name" value="LysR family transcriptional regulator"/>
    <property type="match status" value="1"/>
</dbReference>
<evidence type="ECO:0000259" key="6">
    <source>
        <dbReference type="PROSITE" id="PS50931"/>
    </source>
</evidence>
<dbReference type="PANTHER" id="PTHR30293:SF0">
    <property type="entry name" value="NITROGEN ASSIMILATION REGULATORY PROTEIN NAC"/>
    <property type="match status" value="1"/>
</dbReference>
<dbReference type="AlphaFoldDB" id="A0A5J6N222"/>
<reference evidence="7 8" key="1">
    <citation type="submission" date="2019-08" db="EMBL/GenBank/DDBJ databases">
        <title>Hyperibacter terrae gen. nov., sp. nov. and Hyperibacter viscosus sp. nov., two new members in the family Rhodospirillaceae isolated from the rhizosphere of Hypericum perforatum.</title>
        <authorList>
            <person name="Noviana Z."/>
        </authorList>
    </citation>
    <scope>NUCLEOTIDE SEQUENCE [LARGE SCALE GENOMIC DNA]</scope>
    <source>
        <strain evidence="7 8">R5959</strain>
    </source>
</reference>
<comment type="similarity">
    <text evidence="1">Belongs to the LysR transcriptional regulatory family.</text>
</comment>
<keyword evidence="8" id="KW-1185">Reference proteome</keyword>
<dbReference type="GO" id="GO:0003700">
    <property type="term" value="F:DNA-binding transcription factor activity"/>
    <property type="evidence" value="ECO:0007669"/>
    <property type="project" value="InterPro"/>
</dbReference>
<keyword evidence="2" id="KW-0805">Transcription regulation</keyword>
<organism evidence="7 8">
    <name type="scientific">Hypericibacter adhaerens</name>
    <dbReference type="NCBI Taxonomy" id="2602016"/>
    <lineage>
        <taxon>Bacteria</taxon>
        <taxon>Pseudomonadati</taxon>
        <taxon>Pseudomonadota</taxon>
        <taxon>Alphaproteobacteria</taxon>
        <taxon>Rhodospirillales</taxon>
        <taxon>Dongiaceae</taxon>
        <taxon>Hypericibacter</taxon>
    </lineage>
</organism>
<dbReference type="GO" id="GO:0003677">
    <property type="term" value="F:DNA binding"/>
    <property type="evidence" value="ECO:0007669"/>
    <property type="project" value="UniProtKB-KW"/>
</dbReference>
<evidence type="ECO:0000256" key="1">
    <source>
        <dbReference type="ARBA" id="ARBA00009437"/>
    </source>
</evidence>
<dbReference type="InterPro" id="IPR000847">
    <property type="entry name" value="LysR_HTH_N"/>
</dbReference>
<dbReference type="Gene3D" id="1.10.10.10">
    <property type="entry name" value="Winged helix-like DNA-binding domain superfamily/Winged helix DNA-binding domain"/>
    <property type="match status" value="1"/>
</dbReference>
<keyword evidence="4" id="KW-0010">Activator</keyword>
<dbReference type="InterPro" id="IPR036390">
    <property type="entry name" value="WH_DNA-bd_sf"/>
</dbReference>
<dbReference type="Pfam" id="PF00126">
    <property type="entry name" value="HTH_1"/>
    <property type="match status" value="1"/>
</dbReference>
<accession>A0A5J6N222</accession>
<proteinExistence type="inferred from homology"/>
<dbReference type="RefSeq" id="WP_151115190.1">
    <property type="nucleotide sequence ID" value="NZ_CP042582.1"/>
</dbReference>
<evidence type="ECO:0000313" key="7">
    <source>
        <dbReference type="EMBL" id="QEX20986.1"/>
    </source>
</evidence>
<feature type="domain" description="HTH lysR-type" evidence="6">
    <location>
        <begin position="1"/>
        <end position="58"/>
    </location>
</feature>
<dbReference type="Pfam" id="PF03466">
    <property type="entry name" value="LysR_substrate"/>
    <property type="match status" value="1"/>
</dbReference>
<evidence type="ECO:0000256" key="2">
    <source>
        <dbReference type="ARBA" id="ARBA00023015"/>
    </source>
</evidence>
<name>A0A5J6N222_9PROT</name>
<keyword evidence="5" id="KW-0804">Transcription</keyword>
<evidence type="ECO:0000256" key="3">
    <source>
        <dbReference type="ARBA" id="ARBA00023125"/>
    </source>
</evidence>
<gene>
    <name evidence="7" type="ORF">FRZ61_09060</name>
</gene>
<dbReference type="Proteomes" id="UP000325797">
    <property type="component" value="Chromosome"/>
</dbReference>
<dbReference type="InterPro" id="IPR005119">
    <property type="entry name" value="LysR_subst-bd"/>
</dbReference>
<dbReference type="PANTHER" id="PTHR30293">
    <property type="entry name" value="TRANSCRIPTIONAL REGULATORY PROTEIN NAC-RELATED"/>
    <property type="match status" value="1"/>
</dbReference>
<protein>
    <submittedName>
        <fullName evidence="7">LysR family transcriptional regulator</fullName>
    </submittedName>
</protein>
<evidence type="ECO:0000256" key="4">
    <source>
        <dbReference type="ARBA" id="ARBA00023159"/>
    </source>
</evidence>
<dbReference type="EMBL" id="CP042582">
    <property type="protein sequence ID" value="QEX20986.1"/>
    <property type="molecule type" value="Genomic_DNA"/>
</dbReference>
<dbReference type="GO" id="GO:2000142">
    <property type="term" value="P:regulation of DNA-templated transcription initiation"/>
    <property type="evidence" value="ECO:0007669"/>
    <property type="project" value="TreeGrafter"/>
</dbReference>
<dbReference type="SUPFAM" id="SSF53850">
    <property type="entry name" value="Periplasmic binding protein-like II"/>
    <property type="match status" value="1"/>
</dbReference>